<sequence length="120" mass="12696">MQSMRGLTAAASSSGGFAVDSATGQKMKDALTRIQDSVDRMLGQMKVVQRRTPLGSSPIAQAVAEKNELAAGGDNESAEYVLRKYKEVLAQAVEAVEKSVSNYDNAELGNVSAVNQTCQV</sequence>
<evidence type="ECO:0000313" key="2">
    <source>
        <dbReference type="EMBL" id="GGM44173.1"/>
    </source>
</evidence>
<keyword evidence="3" id="KW-1185">Reference proteome</keyword>
<organism evidence="2 3">
    <name type="scientific">Longimycelium tulufanense</name>
    <dbReference type="NCBI Taxonomy" id="907463"/>
    <lineage>
        <taxon>Bacteria</taxon>
        <taxon>Bacillati</taxon>
        <taxon>Actinomycetota</taxon>
        <taxon>Actinomycetes</taxon>
        <taxon>Pseudonocardiales</taxon>
        <taxon>Pseudonocardiaceae</taxon>
        <taxon>Longimycelium</taxon>
    </lineage>
</organism>
<dbReference type="EMBL" id="BMMK01000004">
    <property type="protein sequence ID" value="GGM44173.1"/>
    <property type="molecule type" value="Genomic_DNA"/>
</dbReference>
<dbReference type="AlphaFoldDB" id="A0A8J3C6U8"/>
<feature type="compositionally biased region" description="Polar residues" evidence="1">
    <location>
        <begin position="1"/>
        <end position="15"/>
    </location>
</feature>
<reference evidence="2" key="1">
    <citation type="journal article" date="2014" name="Int. J. Syst. Evol. Microbiol.">
        <title>Complete genome sequence of Corynebacterium casei LMG S-19264T (=DSM 44701T), isolated from a smear-ripened cheese.</title>
        <authorList>
            <consortium name="US DOE Joint Genome Institute (JGI-PGF)"/>
            <person name="Walter F."/>
            <person name="Albersmeier A."/>
            <person name="Kalinowski J."/>
            <person name="Ruckert C."/>
        </authorList>
    </citation>
    <scope>NUCLEOTIDE SEQUENCE</scope>
    <source>
        <strain evidence="2">CGMCC 4.5737</strain>
    </source>
</reference>
<dbReference type="RefSeq" id="WP_189055095.1">
    <property type="nucleotide sequence ID" value="NZ_BMMK01000004.1"/>
</dbReference>
<evidence type="ECO:0000313" key="3">
    <source>
        <dbReference type="Proteomes" id="UP000637578"/>
    </source>
</evidence>
<protein>
    <submittedName>
        <fullName evidence="2">Uncharacterized protein</fullName>
    </submittedName>
</protein>
<dbReference type="Proteomes" id="UP000637578">
    <property type="component" value="Unassembled WGS sequence"/>
</dbReference>
<feature type="region of interest" description="Disordered" evidence="1">
    <location>
        <begin position="1"/>
        <end position="22"/>
    </location>
</feature>
<evidence type="ECO:0000256" key="1">
    <source>
        <dbReference type="SAM" id="MobiDB-lite"/>
    </source>
</evidence>
<proteinExistence type="predicted"/>
<gene>
    <name evidence="2" type="ORF">GCM10012275_14000</name>
</gene>
<comment type="caution">
    <text evidence="2">The sequence shown here is derived from an EMBL/GenBank/DDBJ whole genome shotgun (WGS) entry which is preliminary data.</text>
</comment>
<name>A0A8J3C6U8_9PSEU</name>
<accession>A0A8J3C6U8</accession>
<reference evidence="2" key="2">
    <citation type="submission" date="2020-09" db="EMBL/GenBank/DDBJ databases">
        <authorList>
            <person name="Sun Q."/>
            <person name="Zhou Y."/>
        </authorList>
    </citation>
    <scope>NUCLEOTIDE SEQUENCE</scope>
    <source>
        <strain evidence="2">CGMCC 4.5737</strain>
    </source>
</reference>